<evidence type="ECO:0000313" key="2">
    <source>
        <dbReference type="EMBL" id="KAK8859463.1"/>
    </source>
</evidence>
<dbReference type="Pfam" id="PF12520">
    <property type="entry name" value="DUF3723"/>
    <property type="match status" value="1"/>
</dbReference>
<feature type="compositionally biased region" description="Acidic residues" evidence="1">
    <location>
        <begin position="913"/>
        <end position="922"/>
    </location>
</feature>
<name>A0ABR2I910_9PEZI</name>
<protein>
    <submittedName>
        <fullName evidence="2">Uncharacterized protein</fullName>
    </submittedName>
</protein>
<feature type="region of interest" description="Disordered" evidence="1">
    <location>
        <begin position="584"/>
        <end position="656"/>
    </location>
</feature>
<dbReference type="InterPro" id="IPR022198">
    <property type="entry name" value="DUF3723"/>
</dbReference>
<dbReference type="EMBL" id="JAPCWZ010000006">
    <property type="protein sequence ID" value="KAK8859463.1"/>
    <property type="molecule type" value="Genomic_DNA"/>
</dbReference>
<comment type="caution">
    <text evidence="2">The sequence shown here is derived from an EMBL/GenBank/DDBJ whole genome shotgun (WGS) entry which is preliminary data.</text>
</comment>
<feature type="region of interest" description="Disordered" evidence="1">
    <location>
        <begin position="756"/>
        <end position="775"/>
    </location>
</feature>
<feature type="region of interest" description="Disordered" evidence="1">
    <location>
        <begin position="888"/>
        <end position="922"/>
    </location>
</feature>
<organism evidence="2 3">
    <name type="scientific">Apiospora arundinis</name>
    <dbReference type="NCBI Taxonomy" id="335852"/>
    <lineage>
        <taxon>Eukaryota</taxon>
        <taxon>Fungi</taxon>
        <taxon>Dikarya</taxon>
        <taxon>Ascomycota</taxon>
        <taxon>Pezizomycotina</taxon>
        <taxon>Sordariomycetes</taxon>
        <taxon>Xylariomycetidae</taxon>
        <taxon>Amphisphaeriales</taxon>
        <taxon>Apiosporaceae</taxon>
        <taxon>Apiospora</taxon>
    </lineage>
</organism>
<reference evidence="2 3" key="1">
    <citation type="journal article" date="2024" name="IMA Fungus">
        <title>Apiospora arundinis, a panoply of carbohydrate-active enzymes and secondary metabolites.</title>
        <authorList>
            <person name="Sorensen T."/>
            <person name="Petersen C."/>
            <person name="Muurmann A.T."/>
            <person name="Christiansen J.V."/>
            <person name="Brundto M.L."/>
            <person name="Overgaard C.K."/>
            <person name="Boysen A.T."/>
            <person name="Wollenberg R.D."/>
            <person name="Larsen T.O."/>
            <person name="Sorensen J.L."/>
            <person name="Nielsen K.L."/>
            <person name="Sondergaard T.E."/>
        </authorList>
    </citation>
    <scope>NUCLEOTIDE SEQUENCE [LARGE SCALE GENOMIC DNA]</scope>
    <source>
        <strain evidence="2 3">AAU 773</strain>
    </source>
</reference>
<gene>
    <name evidence="2" type="ORF">PGQ11_010197</name>
</gene>
<proteinExistence type="predicted"/>
<accession>A0ABR2I910</accession>
<feature type="compositionally biased region" description="Acidic residues" evidence="1">
    <location>
        <begin position="604"/>
        <end position="615"/>
    </location>
</feature>
<evidence type="ECO:0000256" key="1">
    <source>
        <dbReference type="SAM" id="MobiDB-lite"/>
    </source>
</evidence>
<evidence type="ECO:0000313" key="3">
    <source>
        <dbReference type="Proteomes" id="UP001390339"/>
    </source>
</evidence>
<dbReference type="Proteomes" id="UP001390339">
    <property type="component" value="Unassembled WGS sequence"/>
</dbReference>
<sequence>MDGRLVGIIQVPIAHLRFRHDLAPRELDRRTSERLAPGIRLEPRPFDPENRVGGIVDEHTLSLVLADLGMSREQLQHTVCSEHYPCLPSRWIEYVHGQHRIEAARAELGDGFLWVVELRWFRELSSAYLSLLRVVKSRAERFSHETPYSDGECYLNIAQNQDRSDSEEVMKWAQRLTYRKNLAYGNIQSCNDMNRLFDALRAIRGLWPGNRLGSYAHYFALHVKEQMCHYYGFMYQLWLWGIANGDLALLSKVDPGTVRFLEGLAPGANERDRALTEAAFDKGQIFAEVTDPEQRLAVRRNLLQVSVIILSFRTFQEHMKYFSIAVRIIRTLLLRDDPGTGRRGRARSGRSKTDPEPSFMEALRSCWSEPENAVVEVSEGEFQPVVGPFTFHQAVQSLLLVPFRQFPYLSTKDAPRVDGDEVVPAIRPGCLSLLYKRAQLFGFRNKRIDEGAALPADESTPICEDVPCEGASVVAKNRRWGRPHTRTLRVIQQVGFLPQLADSPGWSCEPSVLLVFRSFFQAFLGPCTVSLDRQKPTVSLNYQAAQRGDPTAKPNTWLCRTVSPSEHGDAVMVDASRDVLHRVQGEADRPSPASPGEAVHGALDEADPLPDEDTYMTDSSPVRDTCMADSPDEDSCMLDSPAPDIASQADGYSEPLYSSVPTQRVLPSLASLFSDPGLGHPGSATTIASGSPPPSLPLSPERPAAFGSPQAFSMMSPALARGSAQDWRTTRSDYSILAPSRRGAYWNSMTTQLSAHDGPFGAPASPRLPRLPPPDRYPSLNPYASLPERWEDITLTPDPTAPRVPHSLLGPGSPTNVSGMGEASPFMSVANHSTLLSPRSRAGSSMSATPDIATSDWGSAAYRRSILGSPHSLLSGDRFSQPFGADAGWARGGVPRRRTTPMPGVFTGGQGFEDSDDERWDF</sequence>
<keyword evidence="3" id="KW-1185">Reference proteome</keyword>